<proteinExistence type="predicted"/>
<evidence type="ECO:0000313" key="1">
    <source>
        <dbReference type="EMBL" id="CAG7599341.1"/>
    </source>
</evidence>
<gene>
    <name evidence="1" type="ORF">MHYMCMPASI_01091</name>
</gene>
<organism evidence="1 2">
    <name type="scientific">Hyalomma marginatum</name>
    <dbReference type="NCBI Taxonomy" id="34627"/>
    <lineage>
        <taxon>Eukaryota</taxon>
        <taxon>Metazoa</taxon>
        <taxon>Ecdysozoa</taxon>
        <taxon>Arthropoda</taxon>
        <taxon>Chelicerata</taxon>
        <taxon>Arachnida</taxon>
        <taxon>Acari</taxon>
        <taxon>Parasitiformes</taxon>
        <taxon>Ixodida</taxon>
        <taxon>Ixodoidea</taxon>
        <taxon>Ixodidae</taxon>
        <taxon>Hyalomminae</taxon>
        <taxon>Hyalomma</taxon>
    </lineage>
</organism>
<evidence type="ECO:0000313" key="2">
    <source>
        <dbReference type="Proteomes" id="UP000837675"/>
    </source>
</evidence>
<dbReference type="Proteomes" id="UP000837675">
    <property type="component" value="Unassembled WGS sequence"/>
</dbReference>
<reference evidence="1" key="1">
    <citation type="submission" date="2021-06" db="EMBL/GenBank/DDBJ databases">
        <authorList>
            <person name="Nardi T."/>
            <person name="Nardi T."/>
        </authorList>
    </citation>
    <scope>NUCLEOTIDE SEQUENCE</scope>
</reference>
<comment type="caution">
    <text evidence="1">The sequence shown here is derived from an EMBL/GenBank/DDBJ whole genome shotgun (WGS) entry which is preliminary data.</text>
</comment>
<dbReference type="EMBL" id="CAJVAF010000343">
    <property type="protein sequence ID" value="CAG7599341.1"/>
    <property type="molecule type" value="Genomic_DNA"/>
</dbReference>
<keyword evidence="2" id="KW-1185">Reference proteome</keyword>
<accession>A0A8S4C327</accession>
<dbReference type="AlphaFoldDB" id="A0A8S4C327"/>
<sequence>MAQALANELREATKANDASFQFNYHDGDEAKEQYLEIR</sequence>
<protein>
    <submittedName>
        <fullName evidence="1">Uncharacterized protein</fullName>
    </submittedName>
</protein>
<name>A0A8S4C327_9ACAR</name>